<sequence>MVFARLLRNHIALVILTSLTSVSSSTLRLNTTSGILQGFSPYPGVDAFFGIPFAQPPVGDLRFAPPAPFEPKSPDEVLDTTQTPPTCYQISYITSASDKYSGVSEAEDCLTINLWKPSNATGNLPVIAWLYGGGFISGGNSLAPYDARRFVSEQRDIIFASINYRVNIFGFPNTPALTTKNIGLLDQRLALEWLRTNIASFGGDPSRMTLMGHSAGSISAALLSYAHVEDPIVSSLIELSGQPGLIPSDDGSSWEHVANTTGCANTENRLAEVACLRALPPRSLKRAITPNNTPTIAEGVAAGAPVVDNVTVFDPSEIARRGREGAFAKLPLLVTHTTHESDSILPADPVVGVNHTLSDLITLTGQHCPVAAAAGYWAAQGVPTWRYLFDGVFDATRPYDWIRSYHGSDNNLIFSGEQLFAWEEPSKEALEAGRYLRAAIAAFVRDPVNGLERFGWPRYTGEGKTLVRLFSNQTASVEFDDPTDYDAPCAQLQSS</sequence>
<evidence type="ECO:0000256" key="3">
    <source>
        <dbReference type="RuleBase" id="RU361235"/>
    </source>
</evidence>
<evidence type="ECO:0000259" key="4">
    <source>
        <dbReference type="Pfam" id="PF00135"/>
    </source>
</evidence>
<dbReference type="Gene3D" id="3.40.50.1820">
    <property type="entry name" value="alpha/beta hydrolase"/>
    <property type="match status" value="1"/>
</dbReference>
<dbReference type="SUPFAM" id="SSF53474">
    <property type="entry name" value="alpha/beta-Hydrolases"/>
    <property type="match status" value="1"/>
</dbReference>
<dbReference type="PROSITE" id="PS00122">
    <property type="entry name" value="CARBOXYLESTERASE_B_1"/>
    <property type="match status" value="1"/>
</dbReference>
<dbReference type="InterPro" id="IPR019819">
    <property type="entry name" value="Carboxylesterase_B_CS"/>
</dbReference>
<dbReference type="InterPro" id="IPR050654">
    <property type="entry name" value="AChE-related_enzymes"/>
</dbReference>
<protein>
    <recommendedName>
        <fullName evidence="3">Carboxylic ester hydrolase</fullName>
        <ecNumber evidence="3">3.1.1.-</ecNumber>
    </recommendedName>
</protein>
<keyword evidence="2 3" id="KW-0378">Hydrolase</keyword>
<feature type="chain" id="PRO_5025704969" description="Carboxylic ester hydrolase" evidence="3">
    <location>
        <begin position="25"/>
        <end position="495"/>
    </location>
</feature>
<dbReference type="EMBL" id="ML996566">
    <property type="protein sequence ID" value="KAF2761786.1"/>
    <property type="molecule type" value="Genomic_DNA"/>
</dbReference>
<gene>
    <name evidence="5" type="ORF">EJ05DRAFT_472751</name>
</gene>
<organism evidence="5 6">
    <name type="scientific">Pseudovirgaria hyperparasitica</name>
    <dbReference type="NCBI Taxonomy" id="470096"/>
    <lineage>
        <taxon>Eukaryota</taxon>
        <taxon>Fungi</taxon>
        <taxon>Dikarya</taxon>
        <taxon>Ascomycota</taxon>
        <taxon>Pezizomycotina</taxon>
        <taxon>Dothideomycetes</taxon>
        <taxon>Dothideomycetes incertae sedis</taxon>
        <taxon>Acrospermales</taxon>
        <taxon>Acrospermaceae</taxon>
        <taxon>Pseudovirgaria</taxon>
    </lineage>
</organism>
<dbReference type="AlphaFoldDB" id="A0A6A6WIF8"/>
<feature type="signal peptide" evidence="3">
    <location>
        <begin position="1"/>
        <end position="24"/>
    </location>
</feature>
<dbReference type="EC" id="3.1.1.-" evidence="3"/>
<proteinExistence type="inferred from homology"/>
<keyword evidence="6" id="KW-1185">Reference proteome</keyword>
<dbReference type="InterPro" id="IPR029058">
    <property type="entry name" value="AB_hydrolase_fold"/>
</dbReference>
<dbReference type="PANTHER" id="PTHR43918:SF4">
    <property type="entry name" value="CARBOXYLIC ESTER HYDROLASE"/>
    <property type="match status" value="1"/>
</dbReference>
<evidence type="ECO:0000313" key="5">
    <source>
        <dbReference type="EMBL" id="KAF2761786.1"/>
    </source>
</evidence>
<reference evidence="5" key="1">
    <citation type="journal article" date="2020" name="Stud. Mycol.">
        <title>101 Dothideomycetes genomes: a test case for predicting lifestyles and emergence of pathogens.</title>
        <authorList>
            <person name="Haridas S."/>
            <person name="Albert R."/>
            <person name="Binder M."/>
            <person name="Bloem J."/>
            <person name="Labutti K."/>
            <person name="Salamov A."/>
            <person name="Andreopoulos B."/>
            <person name="Baker S."/>
            <person name="Barry K."/>
            <person name="Bills G."/>
            <person name="Bluhm B."/>
            <person name="Cannon C."/>
            <person name="Castanera R."/>
            <person name="Culley D."/>
            <person name="Daum C."/>
            <person name="Ezra D."/>
            <person name="Gonzalez J."/>
            <person name="Henrissat B."/>
            <person name="Kuo A."/>
            <person name="Liang C."/>
            <person name="Lipzen A."/>
            <person name="Lutzoni F."/>
            <person name="Magnuson J."/>
            <person name="Mondo S."/>
            <person name="Nolan M."/>
            <person name="Ohm R."/>
            <person name="Pangilinan J."/>
            <person name="Park H.-J."/>
            <person name="Ramirez L."/>
            <person name="Alfaro M."/>
            <person name="Sun H."/>
            <person name="Tritt A."/>
            <person name="Yoshinaga Y."/>
            <person name="Zwiers L.-H."/>
            <person name="Turgeon B."/>
            <person name="Goodwin S."/>
            <person name="Spatafora J."/>
            <person name="Crous P."/>
            <person name="Grigoriev I."/>
        </authorList>
    </citation>
    <scope>NUCLEOTIDE SEQUENCE</scope>
    <source>
        <strain evidence="5">CBS 121739</strain>
    </source>
</reference>
<dbReference type="PROSITE" id="PS00941">
    <property type="entry name" value="CARBOXYLESTERASE_B_2"/>
    <property type="match status" value="1"/>
</dbReference>
<evidence type="ECO:0000256" key="1">
    <source>
        <dbReference type="ARBA" id="ARBA00005964"/>
    </source>
</evidence>
<dbReference type="Pfam" id="PF00135">
    <property type="entry name" value="COesterase"/>
    <property type="match status" value="1"/>
</dbReference>
<dbReference type="OrthoDB" id="408631at2759"/>
<dbReference type="GO" id="GO:0052689">
    <property type="term" value="F:carboxylic ester hydrolase activity"/>
    <property type="evidence" value="ECO:0007669"/>
    <property type="project" value="TreeGrafter"/>
</dbReference>
<dbReference type="InterPro" id="IPR019826">
    <property type="entry name" value="Carboxylesterase_B_AS"/>
</dbReference>
<dbReference type="InterPro" id="IPR002018">
    <property type="entry name" value="CarbesteraseB"/>
</dbReference>
<name>A0A6A6WIF8_9PEZI</name>
<accession>A0A6A6WIF8</accession>
<dbReference type="PANTHER" id="PTHR43918">
    <property type="entry name" value="ACETYLCHOLINESTERASE"/>
    <property type="match status" value="1"/>
</dbReference>
<comment type="similarity">
    <text evidence="1 3">Belongs to the type-B carboxylesterase/lipase family.</text>
</comment>
<dbReference type="GeneID" id="54484299"/>
<dbReference type="RefSeq" id="XP_033604237.1">
    <property type="nucleotide sequence ID" value="XM_033743245.1"/>
</dbReference>
<evidence type="ECO:0000313" key="6">
    <source>
        <dbReference type="Proteomes" id="UP000799437"/>
    </source>
</evidence>
<keyword evidence="3" id="KW-0732">Signal</keyword>
<dbReference type="Proteomes" id="UP000799437">
    <property type="component" value="Unassembled WGS sequence"/>
</dbReference>
<feature type="domain" description="Carboxylesterase type B" evidence="4">
    <location>
        <begin position="29"/>
        <end position="345"/>
    </location>
</feature>
<evidence type="ECO:0000256" key="2">
    <source>
        <dbReference type="ARBA" id="ARBA00022801"/>
    </source>
</evidence>